<feature type="region of interest" description="Disordered" evidence="1">
    <location>
        <begin position="211"/>
        <end position="264"/>
    </location>
</feature>
<keyword evidence="5" id="KW-1185">Reference proteome</keyword>
<dbReference type="Pfam" id="PF00041">
    <property type="entry name" value="fn3"/>
    <property type="match status" value="1"/>
</dbReference>
<feature type="signal peptide" evidence="2">
    <location>
        <begin position="1"/>
        <end position="35"/>
    </location>
</feature>
<reference evidence="4 5" key="1">
    <citation type="submission" date="2017-03" db="EMBL/GenBank/DDBJ databases">
        <authorList>
            <person name="Afonso C.L."/>
            <person name="Miller P.J."/>
            <person name="Scott M.A."/>
            <person name="Spackman E."/>
            <person name="Goraichik I."/>
            <person name="Dimitrov K.M."/>
            <person name="Suarez D.L."/>
            <person name="Swayne D.E."/>
        </authorList>
    </citation>
    <scope>NUCLEOTIDE SEQUENCE [LARGE SCALE GENOMIC DNA]</scope>
    <source>
        <strain evidence="4">Genome sequencing of Nitrospira japonica strain NJ11</strain>
    </source>
</reference>
<evidence type="ECO:0000313" key="4">
    <source>
        <dbReference type="EMBL" id="SLM48341.1"/>
    </source>
</evidence>
<protein>
    <recommendedName>
        <fullName evidence="3">Fibronectin type-III domain-containing protein</fullName>
    </recommendedName>
</protein>
<accession>A0A1W1I5X0</accession>
<dbReference type="InterPro" id="IPR013783">
    <property type="entry name" value="Ig-like_fold"/>
</dbReference>
<evidence type="ECO:0000259" key="3">
    <source>
        <dbReference type="PROSITE" id="PS50853"/>
    </source>
</evidence>
<dbReference type="SUPFAM" id="SSF49265">
    <property type="entry name" value="Fibronectin type III"/>
    <property type="match status" value="1"/>
</dbReference>
<dbReference type="STRING" id="1325564.NSJP_2169"/>
<evidence type="ECO:0000256" key="2">
    <source>
        <dbReference type="SAM" id="SignalP"/>
    </source>
</evidence>
<dbReference type="EMBL" id="LT828648">
    <property type="protein sequence ID" value="SLM48341.1"/>
    <property type="molecule type" value="Genomic_DNA"/>
</dbReference>
<evidence type="ECO:0000256" key="1">
    <source>
        <dbReference type="SAM" id="MobiDB-lite"/>
    </source>
</evidence>
<dbReference type="KEGG" id="nja:NSJP_2169"/>
<name>A0A1W1I5X0_9BACT</name>
<feature type="compositionally biased region" description="Low complexity" evidence="1">
    <location>
        <begin position="211"/>
        <end position="263"/>
    </location>
</feature>
<keyword evidence="2" id="KW-0732">Signal</keyword>
<feature type="domain" description="Fibronectin type-III" evidence="3">
    <location>
        <begin position="255"/>
        <end position="346"/>
    </location>
</feature>
<evidence type="ECO:0000313" key="5">
    <source>
        <dbReference type="Proteomes" id="UP000192042"/>
    </source>
</evidence>
<dbReference type="Proteomes" id="UP000192042">
    <property type="component" value="Chromosome I"/>
</dbReference>
<feature type="chain" id="PRO_5012280532" description="Fibronectin type-III domain-containing protein" evidence="2">
    <location>
        <begin position="36"/>
        <end position="346"/>
    </location>
</feature>
<dbReference type="InterPro" id="IPR036116">
    <property type="entry name" value="FN3_sf"/>
</dbReference>
<dbReference type="InterPro" id="IPR003961">
    <property type="entry name" value="FN3_dom"/>
</dbReference>
<sequence>MITCRARNLFSIKTPTLRDLVACLAILSAAAPAFGADPAVGTRHSLILRPVAEKMRAMASVSSLENQADPGAASAPSASLPRKLAKYPAVERIQVIAETQTTTPGSARQSQSQTNSIPAVQPVPVVSVGPGQRPASAINLSSTSRTVPIAAAGPIQAAQQPMAVAHPVQPIAASGTGSSNGYGGSRAALNLFNIRGLVNLVHAPLPPVVTPSSTAPTAPKSTPQTAPSTSSNPPPSSSSGGSTPNPQTSTPSSNQPSNAPAPVQKTGNAILSWNIGTENDLAGYKVYVGTRSGTYSYPGSPFTIGRVTTYTLNNLPQGQTYYFALSAYDNAGNTSGLSAEVHKSIY</sequence>
<organism evidence="4 5">
    <name type="scientific">Nitrospira japonica</name>
    <dbReference type="NCBI Taxonomy" id="1325564"/>
    <lineage>
        <taxon>Bacteria</taxon>
        <taxon>Pseudomonadati</taxon>
        <taxon>Nitrospirota</taxon>
        <taxon>Nitrospiria</taxon>
        <taxon>Nitrospirales</taxon>
        <taxon>Nitrospiraceae</taxon>
        <taxon>Nitrospira</taxon>
    </lineage>
</organism>
<dbReference type="PROSITE" id="PS50853">
    <property type="entry name" value="FN3"/>
    <property type="match status" value="1"/>
</dbReference>
<proteinExistence type="predicted"/>
<dbReference type="OrthoDB" id="9803398at2"/>
<dbReference type="Gene3D" id="2.60.40.10">
    <property type="entry name" value="Immunoglobulins"/>
    <property type="match status" value="1"/>
</dbReference>
<gene>
    <name evidence="4" type="ORF">NSJP_2169</name>
</gene>
<dbReference type="AlphaFoldDB" id="A0A1W1I5X0"/>